<keyword evidence="2" id="KW-0489">Methyltransferase</keyword>
<gene>
    <name evidence="5" type="ORF">MNB_SV-10-385</name>
</gene>
<dbReference type="AlphaFoldDB" id="A0A1W1CGI6"/>
<evidence type="ECO:0000256" key="3">
    <source>
        <dbReference type="ARBA" id="ARBA00022679"/>
    </source>
</evidence>
<dbReference type="PANTHER" id="PTHR12049:SF7">
    <property type="entry name" value="PROTEIN ARGININE METHYLTRANSFERASE NDUFAF7, MITOCHONDRIAL"/>
    <property type="match status" value="1"/>
</dbReference>
<reference evidence="5" key="1">
    <citation type="submission" date="2016-10" db="EMBL/GenBank/DDBJ databases">
        <authorList>
            <person name="de Groot N.N."/>
        </authorList>
    </citation>
    <scope>NUCLEOTIDE SEQUENCE</scope>
</reference>
<organism evidence="5">
    <name type="scientific">hydrothermal vent metagenome</name>
    <dbReference type="NCBI Taxonomy" id="652676"/>
    <lineage>
        <taxon>unclassified sequences</taxon>
        <taxon>metagenomes</taxon>
        <taxon>ecological metagenomes</taxon>
    </lineage>
</organism>
<accession>A0A1W1CGI6</accession>
<dbReference type="GO" id="GO:0032259">
    <property type="term" value="P:methylation"/>
    <property type="evidence" value="ECO:0007669"/>
    <property type="project" value="UniProtKB-KW"/>
</dbReference>
<keyword evidence="3" id="KW-0808">Transferase</keyword>
<sequence length="329" mass="38101">MYFSEYMNEWLYGENGYYRNFKAIGKSGDFYTAVSTSSFFGASIANYFFKMLKEGKADRNGWLIEVGAHQGYLICDMIQWLYTCDPSLVKTLKFGIVERQPEVQKAQTEYIKERFGDDVSVTHFKDLSEVNAEYAFVVANEIFDAFPCELLKDEQIAVVEDHKISWEPAPSEMLEWAKGHYLKQGEVAVGYEDFAKAMASGIEKCDFVSFDYGEKYVRNDFSIRVYRAHETFPLFDEALDLSESFQKDDITYDVNFKQVLEAYEAAGFKEEGYETQARALIRFGLIEILEQFASQTTQERYMHEADKIKTLIAPTMMGDRFKMLHLQKS</sequence>
<dbReference type="Gene3D" id="3.40.50.12710">
    <property type="match status" value="1"/>
</dbReference>
<dbReference type="GO" id="GO:0005739">
    <property type="term" value="C:mitochondrion"/>
    <property type="evidence" value="ECO:0007669"/>
    <property type="project" value="UniProtKB-SubCell"/>
</dbReference>
<name>A0A1W1CGI6_9ZZZZ</name>
<keyword evidence="4" id="KW-0496">Mitochondrion</keyword>
<evidence type="ECO:0000256" key="2">
    <source>
        <dbReference type="ARBA" id="ARBA00022603"/>
    </source>
</evidence>
<dbReference type="InterPro" id="IPR003788">
    <property type="entry name" value="NDUFAF7"/>
</dbReference>
<dbReference type="Pfam" id="PF02636">
    <property type="entry name" value="Methyltransf_28"/>
    <property type="match status" value="1"/>
</dbReference>
<dbReference type="InterPro" id="IPR029063">
    <property type="entry name" value="SAM-dependent_MTases_sf"/>
</dbReference>
<dbReference type="InterPro" id="IPR038375">
    <property type="entry name" value="NDUFAF7_sf"/>
</dbReference>
<dbReference type="GO" id="GO:0035243">
    <property type="term" value="F:protein-arginine omega-N symmetric methyltransferase activity"/>
    <property type="evidence" value="ECO:0007669"/>
    <property type="project" value="TreeGrafter"/>
</dbReference>
<protein>
    <submittedName>
        <fullName evidence="5">COG1565: Uncharacterized conserved protein</fullName>
    </submittedName>
</protein>
<evidence type="ECO:0000256" key="1">
    <source>
        <dbReference type="ARBA" id="ARBA00004173"/>
    </source>
</evidence>
<dbReference type="SUPFAM" id="SSF53335">
    <property type="entry name" value="S-adenosyl-L-methionine-dependent methyltransferases"/>
    <property type="match status" value="1"/>
</dbReference>
<evidence type="ECO:0000256" key="4">
    <source>
        <dbReference type="ARBA" id="ARBA00023128"/>
    </source>
</evidence>
<dbReference type="PANTHER" id="PTHR12049">
    <property type="entry name" value="PROTEIN ARGININE METHYLTRANSFERASE NDUFAF7, MITOCHONDRIAL"/>
    <property type="match status" value="1"/>
</dbReference>
<evidence type="ECO:0000313" key="5">
    <source>
        <dbReference type="EMBL" id="SFV64822.1"/>
    </source>
</evidence>
<comment type="subcellular location">
    <subcellularLocation>
        <location evidence="1">Mitochondrion</location>
    </subcellularLocation>
</comment>
<dbReference type="EMBL" id="FPHL01000037">
    <property type="protein sequence ID" value="SFV64822.1"/>
    <property type="molecule type" value="Genomic_DNA"/>
</dbReference>
<proteinExistence type="predicted"/>